<dbReference type="Proteomes" id="UP000640509">
    <property type="component" value="Unassembled WGS sequence"/>
</dbReference>
<dbReference type="Pfam" id="PF12599">
    <property type="entry name" value="DUF3768"/>
    <property type="match status" value="1"/>
</dbReference>
<evidence type="ECO:0008006" key="3">
    <source>
        <dbReference type="Google" id="ProtNLM"/>
    </source>
</evidence>
<sequence length="160" mass="17626">MTRYQCISCEATQTTAGTRPDACRHCAGPVFDLDRYEAALAEARIIGAQNDAFRAALGQTEWQGETLRGRVVVTRGIVARGPDFVDAALDRVRIDATVMDDHGTDGLRSFGMLDVPHGDETVCIYWKIDLYDTDGLMGPEVETDPAQTIRILTLCLPDEY</sequence>
<organism evidence="1 2">
    <name type="scientific">Paracoccus acridae</name>
    <dbReference type="NCBI Taxonomy" id="1795310"/>
    <lineage>
        <taxon>Bacteria</taxon>
        <taxon>Pseudomonadati</taxon>
        <taxon>Pseudomonadota</taxon>
        <taxon>Alphaproteobacteria</taxon>
        <taxon>Rhodobacterales</taxon>
        <taxon>Paracoccaceae</taxon>
        <taxon>Paracoccus</taxon>
    </lineage>
</organism>
<dbReference type="EMBL" id="BMIV01000028">
    <property type="protein sequence ID" value="GGF80465.1"/>
    <property type="molecule type" value="Genomic_DNA"/>
</dbReference>
<dbReference type="InterPro" id="IPR022243">
    <property type="entry name" value="DUF3768"/>
</dbReference>
<keyword evidence="2" id="KW-1185">Reference proteome</keyword>
<protein>
    <recommendedName>
        <fullName evidence="3">DUF3768 domain-containing protein</fullName>
    </recommendedName>
</protein>
<gene>
    <name evidence="1" type="ORF">GCM10011402_36340</name>
</gene>
<comment type="caution">
    <text evidence="1">The sequence shown here is derived from an EMBL/GenBank/DDBJ whole genome shotgun (WGS) entry which is preliminary data.</text>
</comment>
<name>A0ABQ1VN70_9RHOB</name>
<evidence type="ECO:0000313" key="1">
    <source>
        <dbReference type="EMBL" id="GGF80465.1"/>
    </source>
</evidence>
<reference evidence="2" key="1">
    <citation type="journal article" date="2019" name="Int. J. Syst. Evol. Microbiol.">
        <title>The Global Catalogue of Microorganisms (GCM) 10K type strain sequencing project: providing services to taxonomists for standard genome sequencing and annotation.</title>
        <authorList>
            <consortium name="The Broad Institute Genomics Platform"/>
            <consortium name="The Broad Institute Genome Sequencing Center for Infectious Disease"/>
            <person name="Wu L."/>
            <person name="Ma J."/>
        </authorList>
    </citation>
    <scope>NUCLEOTIDE SEQUENCE [LARGE SCALE GENOMIC DNA]</scope>
    <source>
        <strain evidence="2">CGMCC 1.15419</strain>
    </source>
</reference>
<dbReference type="RefSeq" id="WP_188717068.1">
    <property type="nucleotide sequence ID" value="NZ_BMIV01000028.1"/>
</dbReference>
<proteinExistence type="predicted"/>
<accession>A0ABQ1VN70</accession>
<evidence type="ECO:0000313" key="2">
    <source>
        <dbReference type="Proteomes" id="UP000640509"/>
    </source>
</evidence>